<dbReference type="CDD" id="cd06558">
    <property type="entry name" value="crotonase-like"/>
    <property type="match status" value="1"/>
</dbReference>
<dbReference type="PANTHER" id="PTHR43459:SF1">
    <property type="entry name" value="EG:BACN32G11.4 PROTEIN"/>
    <property type="match status" value="1"/>
</dbReference>
<evidence type="ECO:0000313" key="2">
    <source>
        <dbReference type="EMBL" id="MEW9501538.1"/>
    </source>
</evidence>
<proteinExistence type="inferred from homology"/>
<keyword evidence="3" id="KW-1185">Reference proteome</keyword>
<dbReference type="EMBL" id="JBFMIA010000004">
    <property type="protein sequence ID" value="MEW9501538.1"/>
    <property type="molecule type" value="Genomic_DNA"/>
</dbReference>
<dbReference type="InterPro" id="IPR001753">
    <property type="entry name" value="Enoyl-CoA_hydra/iso"/>
</dbReference>
<evidence type="ECO:0000256" key="1">
    <source>
        <dbReference type="ARBA" id="ARBA00005254"/>
    </source>
</evidence>
<organism evidence="2 3">
    <name type="scientific">Jeotgalibacillus marinus</name>
    <dbReference type="NCBI Taxonomy" id="86667"/>
    <lineage>
        <taxon>Bacteria</taxon>
        <taxon>Bacillati</taxon>
        <taxon>Bacillota</taxon>
        <taxon>Bacilli</taxon>
        <taxon>Bacillales</taxon>
        <taxon>Caryophanaceae</taxon>
        <taxon>Jeotgalibacillus</taxon>
    </lineage>
</organism>
<comment type="caution">
    <text evidence="2">The sequence shown here is derived from an EMBL/GenBank/DDBJ whole genome shotgun (WGS) entry which is preliminary data.</text>
</comment>
<sequence>MFKTIKYEVHDRVAWLTLYRSDKLNAFTEEMHSEMLTALKDVERNENVRCLVITGEGRAFSSGEDLDGVTEGLDHGHVIRKRYTPVLIQLAKIDKPVIAAINGIAAGSGFSLALACDFRLMHEQAKLVQAFIHVGLIPDSGNLYYLPKLIGHAKALELAVLGEKVTAEEAKEIGLVTKVIDGENWMEGVSSFAERLANMPTRAIGLIKQQLQASWDMPLELFLEKEAYGQRMAGLTSDHQEGVHAFMEKRSPDFAGK</sequence>
<dbReference type="Proteomes" id="UP001556040">
    <property type="component" value="Unassembled WGS sequence"/>
</dbReference>
<comment type="similarity">
    <text evidence="1">Belongs to the enoyl-CoA hydratase/isomerase family.</text>
</comment>
<protein>
    <submittedName>
        <fullName evidence="2">Enoyl-CoA hydratase-related protein</fullName>
    </submittedName>
</protein>
<dbReference type="SUPFAM" id="SSF52096">
    <property type="entry name" value="ClpP/crotonase"/>
    <property type="match status" value="1"/>
</dbReference>
<gene>
    <name evidence="2" type="ORF">AB1471_06945</name>
</gene>
<dbReference type="InterPro" id="IPR014748">
    <property type="entry name" value="Enoyl-CoA_hydra_C"/>
</dbReference>
<dbReference type="PANTHER" id="PTHR43459">
    <property type="entry name" value="ENOYL-COA HYDRATASE"/>
    <property type="match status" value="1"/>
</dbReference>
<reference evidence="2 3" key="1">
    <citation type="journal article" date="1979" name="Int. J. Syst. Evol. Microbiol.">
        <title>Bacillus globisporus subsp. marinus subsp. nov.</title>
        <authorList>
            <person name="Liu H."/>
        </authorList>
    </citation>
    <scope>NUCLEOTIDE SEQUENCE [LARGE SCALE GENOMIC DNA]</scope>
    <source>
        <strain evidence="2 3">DSM 1297</strain>
    </source>
</reference>
<dbReference type="Gene3D" id="1.10.12.10">
    <property type="entry name" value="Lyase 2-enoyl-coa Hydratase, Chain A, domain 2"/>
    <property type="match status" value="1"/>
</dbReference>
<dbReference type="InterPro" id="IPR029045">
    <property type="entry name" value="ClpP/crotonase-like_dom_sf"/>
</dbReference>
<dbReference type="Gene3D" id="3.90.226.10">
    <property type="entry name" value="2-enoyl-CoA Hydratase, Chain A, domain 1"/>
    <property type="match status" value="1"/>
</dbReference>
<dbReference type="Pfam" id="PF00378">
    <property type="entry name" value="ECH_1"/>
    <property type="match status" value="1"/>
</dbReference>
<name>A0ABV3Q376_9BACL</name>
<dbReference type="RefSeq" id="WP_367779024.1">
    <property type="nucleotide sequence ID" value="NZ_JBFMIA010000004.1"/>
</dbReference>
<accession>A0ABV3Q376</accession>
<evidence type="ECO:0000313" key="3">
    <source>
        <dbReference type="Proteomes" id="UP001556040"/>
    </source>
</evidence>